<evidence type="ECO:0000313" key="1">
    <source>
        <dbReference type="EMBL" id="KAI8542446.1"/>
    </source>
</evidence>
<sequence>MRILFPFNWKTTSSGLVSTTAGTSASHLLDIHLTPYGDDDKMMLHNDRGGGRYATFANWLKLLVDSGVKRKSHWIAKIE</sequence>
<gene>
    <name evidence="1" type="ORF">RHMOL_Rhmol08G0138300</name>
</gene>
<comment type="caution">
    <text evidence="1">The sequence shown here is derived from an EMBL/GenBank/DDBJ whole genome shotgun (WGS) entry which is preliminary data.</text>
</comment>
<organism evidence="1 2">
    <name type="scientific">Rhododendron molle</name>
    <name type="common">Chinese azalea</name>
    <name type="synonym">Azalea mollis</name>
    <dbReference type="NCBI Taxonomy" id="49168"/>
    <lineage>
        <taxon>Eukaryota</taxon>
        <taxon>Viridiplantae</taxon>
        <taxon>Streptophyta</taxon>
        <taxon>Embryophyta</taxon>
        <taxon>Tracheophyta</taxon>
        <taxon>Spermatophyta</taxon>
        <taxon>Magnoliopsida</taxon>
        <taxon>eudicotyledons</taxon>
        <taxon>Gunneridae</taxon>
        <taxon>Pentapetalae</taxon>
        <taxon>asterids</taxon>
        <taxon>Ericales</taxon>
        <taxon>Ericaceae</taxon>
        <taxon>Ericoideae</taxon>
        <taxon>Rhodoreae</taxon>
        <taxon>Rhododendron</taxon>
    </lineage>
</organism>
<evidence type="ECO:0000313" key="2">
    <source>
        <dbReference type="Proteomes" id="UP001062846"/>
    </source>
</evidence>
<protein>
    <submittedName>
        <fullName evidence="1">Uncharacterized protein</fullName>
    </submittedName>
</protein>
<accession>A0ACC0MNV2</accession>
<dbReference type="EMBL" id="CM046395">
    <property type="protein sequence ID" value="KAI8542446.1"/>
    <property type="molecule type" value="Genomic_DNA"/>
</dbReference>
<proteinExistence type="predicted"/>
<keyword evidence="2" id="KW-1185">Reference proteome</keyword>
<name>A0ACC0MNV2_RHOML</name>
<reference evidence="1" key="1">
    <citation type="submission" date="2022-02" db="EMBL/GenBank/DDBJ databases">
        <title>Plant Genome Project.</title>
        <authorList>
            <person name="Zhang R.-G."/>
        </authorList>
    </citation>
    <scope>NUCLEOTIDE SEQUENCE</scope>
    <source>
        <strain evidence="1">AT1</strain>
    </source>
</reference>
<dbReference type="Proteomes" id="UP001062846">
    <property type="component" value="Chromosome 8"/>
</dbReference>